<evidence type="ECO:0000313" key="1">
    <source>
        <dbReference type="EMBL" id="KAK3938679.1"/>
    </source>
</evidence>
<keyword evidence="2" id="KW-1185">Reference proteome</keyword>
<dbReference type="AlphaFoldDB" id="A0AAN6N418"/>
<accession>A0AAN6N418</accession>
<evidence type="ECO:0000313" key="2">
    <source>
        <dbReference type="Proteomes" id="UP001303473"/>
    </source>
</evidence>
<protein>
    <submittedName>
        <fullName evidence="1">Uncharacterized protein</fullName>
    </submittedName>
</protein>
<sequence length="219" mass="24099">MIAPPRRAPPEGGGMYDVRMNAPRLKGQVLCESESPRRLLPALSFLFLYTVGAKAGELNEMIPLSPGREESWISYTHPPTPSKTVCYFISYRASFDCNPPGRVSRLNDRVYIYISYLTLPYPSLSLPSPPRTSNHIPLQKIRYHHLQSPPRPPSRVKKKKKQTSKMKLSLVILVASLTAVLASQCSDNGCSCDGSTCYCNVCNPVSGICGVEPVPSLGC</sequence>
<dbReference type="Proteomes" id="UP001303473">
    <property type="component" value="Unassembled WGS sequence"/>
</dbReference>
<reference evidence="2" key="1">
    <citation type="journal article" date="2023" name="Mol. Phylogenet. Evol.">
        <title>Genome-scale phylogeny and comparative genomics of the fungal order Sordariales.</title>
        <authorList>
            <person name="Hensen N."/>
            <person name="Bonometti L."/>
            <person name="Westerberg I."/>
            <person name="Brannstrom I.O."/>
            <person name="Guillou S."/>
            <person name="Cros-Aarteil S."/>
            <person name="Calhoun S."/>
            <person name="Haridas S."/>
            <person name="Kuo A."/>
            <person name="Mondo S."/>
            <person name="Pangilinan J."/>
            <person name="Riley R."/>
            <person name="LaButti K."/>
            <person name="Andreopoulos B."/>
            <person name="Lipzen A."/>
            <person name="Chen C."/>
            <person name="Yan M."/>
            <person name="Daum C."/>
            <person name="Ng V."/>
            <person name="Clum A."/>
            <person name="Steindorff A."/>
            <person name="Ohm R.A."/>
            <person name="Martin F."/>
            <person name="Silar P."/>
            <person name="Natvig D.O."/>
            <person name="Lalanne C."/>
            <person name="Gautier V."/>
            <person name="Ament-Velasquez S.L."/>
            <person name="Kruys A."/>
            <person name="Hutchinson M.I."/>
            <person name="Powell A.J."/>
            <person name="Barry K."/>
            <person name="Miller A.N."/>
            <person name="Grigoriev I.V."/>
            <person name="Debuchy R."/>
            <person name="Gladieux P."/>
            <person name="Hiltunen Thoren M."/>
            <person name="Johannesson H."/>
        </authorList>
    </citation>
    <scope>NUCLEOTIDE SEQUENCE [LARGE SCALE GENOMIC DNA]</scope>
    <source>
        <strain evidence="2">CBS 340.73</strain>
    </source>
</reference>
<comment type="caution">
    <text evidence="1">The sequence shown here is derived from an EMBL/GenBank/DDBJ whole genome shotgun (WGS) entry which is preliminary data.</text>
</comment>
<gene>
    <name evidence="1" type="ORF">QBC46DRAFT_161005</name>
</gene>
<proteinExistence type="predicted"/>
<organism evidence="1 2">
    <name type="scientific">Diplogelasinospora grovesii</name>
    <dbReference type="NCBI Taxonomy" id="303347"/>
    <lineage>
        <taxon>Eukaryota</taxon>
        <taxon>Fungi</taxon>
        <taxon>Dikarya</taxon>
        <taxon>Ascomycota</taxon>
        <taxon>Pezizomycotina</taxon>
        <taxon>Sordariomycetes</taxon>
        <taxon>Sordariomycetidae</taxon>
        <taxon>Sordariales</taxon>
        <taxon>Diplogelasinosporaceae</taxon>
        <taxon>Diplogelasinospora</taxon>
    </lineage>
</organism>
<dbReference type="EMBL" id="MU853824">
    <property type="protein sequence ID" value="KAK3938679.1"/>
    <property type="molecule type" value="Genomic_DNA"/>
</dbReference>
<name>A0AAN6N418_9PEZI</name>